<dbReference type="PROSITE" id="PS50977">
    <property type="entry name" value="HTH_TETR_2"/>
    <property type="match status" value="1"/>
</dbReference>
<feature type="domain" description="HTH tetR-type" evidence="6">
    <location>
        <begin position="28"/>
        <end position="88"/>
    </location>
</feature>
<gene>
    <name evidence="7" type="ORF">ACFFJP_14390</name>
</gene>
<protein>
    <submittedName>
        <fullName evidence="7">TetR/AcrR family transcriptional regulator</fullName>
    </submittedName>
</protein>
<dbReference type="PANTHER" id="PTHR30055">
    <property type="entry name" value="HTH-TYPE TRANSCRIPTIONAL REGULATOR RUTR"/>
    <property type="match status" value="1"/>
</dbReference>
<evidence type="ECO:0000256" key="2">
    <source>
        <dbReference type="ARBA" id="ARBA00023125"/>
    </source>
</evidence>
<dbReference type="RefSeq" id="WP_377245399.1">
    <property type="nucleotide sequence ID" value="NZ_JBHLXP010000003.1"/>
</dbReference>
<proteinExistence type="predicted"/>
<dbReference type="Pfam" id="PF00440">
    <property type="entry name" value="TetR_N"/>
    <property type="match status" value="1"/>
</dbReference>
<reference evidence="7 8" key="1">
    <citation type="submission" date="2024-09" db="EMBL/GenBank/DDBJ databases">
        <authorList>
            <person name="Sun Q."/>
            <person name="Mori K."/>
        </authorList>
    </citation>
    <scope>NUCLEOTIDE SEQUENCE [LARGE SCALE GENOMIC DNA]</scope>
    <source>
        <strain evidence="7 8">KCTC 23315</strain>
    </source>
</reference>
<dbReference type="InterPro" id="IPR050109">
    <property type="entry name" value="HTH-type_TetR-like_transc_reg"/>
</dbReference>
<dbReference type="PANTHER" id="PTHR30055:SF234">
    <property type="entry name" value="HTH-TYPE TRANSCRIPTIONAL REGULATOR BETI"/>
    <property type="match status" value="1"/>
</dbReference>
<accession>A0ABV6BF30</accession>
<dbReference type="InterPro" id="IPR001647">
    <property type="entry name" value="HTH_TetR"/>
</dbReference>
<dbReference type="PROSITE" id="PS01081">
    <property type="entry name" value="HTH_TETR_1"/>
    <property type="match status" value="1"/>
</dbReference>
<evidence type="ECO:0000256" key="1">
    <source>
        <dbReference type="ARBA" id="ARBA00023015"/>
    </source>
</evidence>
<dbReference type="PRINTS" id="PR00455">
    <property type="entry name" value="HTHTETR"/>
</dbReference>
<evidence type="ECO:0000256" key="3">
    <source>
        <dbReference type="ARBA" id="ARBA00023163"/>
    </source>
</evidence>
<comment type="caution">
    <text evidence="7">The sequence shown here is derived from an EMBL/GenBank/DDBJ whole genome shotgun (WGS) entry which is preliminary data.</text>
</comment>
<feature type="region of interest" description="Disordered" evidence="5">
    <location>
        <begin position="1"/>
        <end position="30"/>
    </location>
</feature>
<feature type="DNA-binding region" description="H-T-H motif" evidence="4">
    <location>
        <begin position="51"/>
        <end position="70"/>
    </location>
</feature>
<dbReference type="EMBL" id="JBHLXP010000003">
    <property type="protein sequence ID" value="MFC0049481.1"/>
    <property type="molecule type" value="Genomic_DNA"/>
</dbReference>
<dbReference type="SUPFAM" id="SSF46689">
    <property type="entry name" value="Homeodomain-like"/>
    <property type="match status" value="1"/>
</dbReference>
<name>A0ABV6BF30_9GAMM</name>
<dbReference type="InterPro" id="IPR009057">
    <property type="entry name" value="Homeodomain-like_sf"/>
</dbReference>
<sequence>MTDVQSSLTPAAAPAVAPSSTSRSKARQQREQQLLELAQQVLRQDGFTGLTMDRLASLSDVSKGTLYNHFSSKEDVLTALSVDSLQRLLQLFQHASTFSGHSRERALALHHAYHKFSAAEPTLFLCLLSAATPGVMEKSSPARLQQRQQLEMQLLQYCQHVLSDALDDGSLQLPVGVSLEQWSFINWALAFGCNALFVPLRQLGLFAGLAAPQVNLHSINLLFDGMGWLPLSSGWDYQQSWQQIGQMFGSQIADGTDPLLSPRKQEQA</sequence>
<evidence type="ECO:0000313" key="8">
    <source>
        <dbReference type="Proteomes" id="UP001589813"/>
    </source>
</evidence>
<keyword evidence="8" id="KW-1185">Reference proteome</keyword>
<evidence type="ECO:0000256" key="4">
    <source>
        <dbReference type="PROSITE-ProRule" id="PRU00335"/>
    </source>
</evidence>
<keyword evidence="2 4" id="KW-0238">DNA-binding</keyword>
<evidence type="ECO:0000259" key="6">
    <source>
        <dbReference type="PROSITE" id="PS50977"/>
    </source>
</evidence>
<organism evidence="7 8">
    <name type="scientific">Rheinheimera tilapiae</name>
    <dbReference type="NCBI Taxonomy" id="875043"/>
    <lineage>
        <taxon>Bacteria</taxon>
        <taxon>Pseudomonadati</taxon>
        <taxon>Pseudomonadota</taxon>
        <taxon>Gammaproteobacteria</taxon>
        <taxon>Chromatiales</taxon>
        <taxon>Chromatiaceae</taxon>
        <taxon>Rheinheimera</taxon>
    </lineage>
</organism>
<keyword evidence="1" id="KW-0805">Transcription regulation</keyword>
<evidence type="ECO:0000313" key="7">
    <source>
        <dbReference type="EMBL" id="MFC0049481.1"/>
    </source>
</evidence>
<dbReference type="InterPro" id="IPR023772">
    <property type="entry name" value="DNA-bd_HTH_TetR-type_CS"/>
</dbReference>
<dbReference type="Proteomes" id="UP001589813">
    <property type="component" value="Unassembled WGS sequence"/>
</dbReference>
<dbReference type="Gene3D" id="1.10.357.10">
    <property type="entry name" value="Tetracycline Repressor, domain 2"/>
    <property type="match status" value="1"/>
</dbReference>
<evidence type="ECO:0000256" key="5">
    <source>
        <dbReference type="SAM" id="MobiDB-lite"/>
    </source>
</evidence>
<keyword evidence="3" id="KW-0804">Transcription</keyword>
<feature type="compositionally biased region" description="Low complexity" evidence="5">
    <location>
        <begin position="1"/>
        <end position="22"/>
    </location>
</feature>